<comment type="caution">
    <text evidence="3">The sequence shown here is derived from an EMBL/GenBank/DDBJ whole genome shotgun (WGS) entry which is preliminary data.</text>
</comment>
<feature type="domain" description="YcxB-like C-terminal" evidence="2">
    <location>
        <begin position="144"/>
        <end position="199"/>
    </location>
</feature>
<dbReference type="InterPro" id="IPR025588">
    <property type="entry name" value="YcxB-like_C"/>
</dbReference>
<keyword evidence="4" id="KW-1185">Reference proteome</keyword>
<keyword evidence="1" id="KW-0812">Transmembrane</keyword>
<feature type="transmembrane region" description="Helical" evidence="1">
    <location>
        <begin position="95"/>
        <end position="115"/>
    </location>
</feature>
<evidence type="ECO:0000256" key="1">
    <source>
        <dbReference type="SAM" id="Phobius"/>
    </source>
</evidence>
<gene>
    <name evidence="3" type="ORF">ACFQ1R_00015</name>
</gene>
<name>A0ABW3JDU4_9FLAO</name>
<evidence type="ECO:0000313" key="4">
    <source>
        <dbReference type="Proteomes" id="UP001597061"/>
    </source>
</evidence>
<feature type="transmembrane region" description="Helical" evidence="1">
    <location>
        <begin position="72"/>
        <end position="89"/>
    </location>
</feature>
<reference evidence="4" key="1">
    <citation type="journal article" date="2019" name="Int. J. Syst. Evol. Microbiol.">
        <title>The Global Catalogue of Microorganisms (GCM) 10K type strain sequencing project: providing services to taxonomists for standard genome sequencing and annotation.</title>
        <authorList>
            <consortium name="The Broad Institute Genomics Platform"/>
            <consortium name="The Broad Institute Genome Sequencing Center for Infectious Disease"/>
            <person name="Wu L."/>
            <person name="Ma J."/>
        </authorList>
    </citation>
    <scope>NUCLEOTIDE SEQUENCE [LARGE SCALE GENOMIC DNA]</scope>
    <source>
        <strain evidence="4">CCUG 62414</strain>
    </source>
</reference>
<sequence length="218" mass="26089">MLSFILNQNLVLFLLASDFPAENPRTQKRTILIRNVGINTMNINYQLTNSDFLEYQLYTSSKSELHKKRRRNSRIIIPILFLLYGFYLTQKDENYIGILVFGITALLWFMLYPMYSKWRYERHFKKHVEENYKNRINKPVEIDFDENSVNAKDFTSESKINGTELKELIETKNHFFIKLTTDLSLIVPKHAIENQTEFKKRVTELGAEYVDELNWEWK</sequence>
<keyword evidence="1" id="KW-0472">Membrane</keyword>
<evidence type="ECO:0000313" key="3">
    <source>
        <dbReference type="EMBL" id="MFD0988464.1"/>
    </source>
</evidence>
<proteinExistence type="predicted"/>
<evidence type="ECO:0000259" key="2">
    <source>
        <dbReference type="Pfam" id="PF14317"/>
    </source>
</evidence>
<dbReference type="Proteomes" id="UP001597061">
    <property type="component" value="Unassembled WGS sequence"/>
</dbReference>
<keyword evidence="1" id="KW-1133">Transmembrane helix</keyword>
<dbReference type="EMBL" id="JBHTJI010000001">
    <property type="protein sequence ID" value="MFD0988464.1"/>
    <property type="molecule type" value="Genomic_DNA"/>
</dbReference>
<organism evidence="3 4">
    <name type="scientific">Mariniflexile jejuense</name>
    <dbReference type="NCBI Taxonomy" id="1173582"/>
    <lineage>
        <taxon>Bacteria</taxon>
        <taxon>Pseudomonadati</taxon>
        <taxon>Bacteroidota</taxon>
        <taxon>Flavobacteriia</taxon>
        <taxon>Flavobacteriales</taxon>
        <taxon>Flavobacteriaceae</taxon>
        <taxon>Mariniflexile</taxon>
    </lineage>
</organism>
<accession>A0ABW3JDU4</accession>
<dbReference type="Pfam" id="PF14317">
    <property type="entry name" value="YcxB"/>
    <property type="match status" value="1"/>
</dbReference>
<protein>
    <submittedName>
        <fullName evidence="3">YcxB family protein</fullName>
    </submittedName>
</protein>